<organism evidence="6 7">
    <name type="scientific">Branchiostoma belcheri</name>
    <name type="common">Amphioxus</name>
    <dbReference type="NCBI Taxonomy" id="7741"/>
    <lineage>
        <taxon>Eukaryota</taxon>
        <taxon>Metazoa</taxon>
        <taxon>Chordata</taxon>
        <taxon>Cephalochordata</taxon>
        <taxon>Leptocardii</taxon>
        <taxon>Amphioxiformes</taxon>
        <taxon>Branchiostomatidae</taxon>
        <taxon>Branchiostoma</taxon>
    </lineage>
</organism>
<keyword evidence="4" id="KW-0732">Signal</keyword>
<keyword evidence="3" id="KW-0472">Membrane</keyword>
<evidence type="ECO:0000256" key="2">
    <source>
        <dbReference type="SAM" id="MobiDB-lite"/>
    </source>
</evidence>
<dbReference type="OrthoDB" id="6340866at2759"/>
<name>A0A6P4Y9R3_BRABE</name>
<dbReference type="InterPro" id="IPR053117">
    <property type="entry name" value="DMAC_Protein"/>
</dbReference>
<feature type="compositionally biased region" description="Acidic residues" evidence="2">
    <location>
        <begin position="29"/>
        <end position="38"/>
    </location>
</feature>
<feature type="chain" id="PRO_5027566271" evidence="4">
    <location>
        <begin position="25"/>
        <end position="190"/>
    </location>
</feature>
<keyword evidence="3" id="KW-1133">Transmembrane helix</keyword>
<dbReference type="AlphaFoldDB" id="A0A6P4Y9R3"/>
<feature type="region of interest" description="Disordered" evidence="2">
    <location>
        <begin position="25"/>
        <end position="46"/>
    </location>
</feature>
<feature type="signal peptide" evidence="4">
    <location>
        <begin position="1"/>
        <end position="24"/>
    </location>
</feature>
<sequence>MLLGAPSITITMFHHLASVLSVRAVEPDTPPEEGTDPPEETRPQYRRIPRDPAMLSQYPPTKIPWLSSSPEAMGLGKRGSMQTYLEECQSCRWISGLTFIGAGVYVYMSSRARLRYTRSTGPLFRIFFGLCLGVAGVTILVDPQKKIQDDWLRKYEERQRRLKMRQEQSIAKMEKEEEAALNDANGSVQK</sequence>
<dbReference type="Pfam" id="PF15055">
    <property type="entry name" value="DMAC1_Dmo2"/>
    <property type="match status" value="1"/>
</dbReference>
<feature type="coiled-coil region" evidence="1">
    <location>
        <begin position="156"/>
        <end position="183"/>
    </location>
</feature>
<proteinExistence type="predicted"/>
<dbReference type="InterPro" id="IPR028036">
    <property type="entry name" value="DMAC1-like_dom"/>
</dbReference>
<evidence type="ECO:0000259" key="5">
    <source>
        <dbReference type="Pfam" id="PF15055"/>
    </source>
</evidence>
<keyword evidence="3" id="KW-0812">Transmembrane</keyword>
<evidence type="ECO:0000256" key="3">
    <source>
        <dbReference type="SAM" id="Phobius"/>
    </source>
</evidence>
<evidence type="ECO:0000256" key="4">
    <source>
        <dbReference type="SAM" id="SignalP"/>
    </source>
</evidence>
<evidence type="ECO:0000256" key="1">
    <source>
        <dbReference type="SAM" id="Coils"/>
    </source>
</evidence>
<feature type="domain" description="Distal membrane-arm assembly complex protein 1-like" evidence="5">
    <location>
        <begin position="88"/>
        <end position="129"/>
    </location>
</feature>
<feature type="transmembrane region" description="Helical" evidence="3">
    <location>
        <begin position="93"/>
        <end position="110"/>
    </location>
</feature>
<dbReference type="RefSeq" id="XP_019625785.1">
    <property type="nucleotide sequence ID" value="XM_019770226.1"/>
</dbReference>
<keyword evidence="6" id="KW-1185">Reference proteome</keyword>
<protein>
    <submittedName>
        <fullName evidence="7">Uncharacterized protein LOC109471045 isoform X2</fullName>
    </submittedName>
</protein>
<dbReference type="PANTHER" id="PTHR36469:SF1">
    <property type="entry name" value="DISTAL MEMBRANE-ARM ASSEMBLY COMPLEX PROTEIN 1"/>
    <property type="match status" value="1"/>
</dbReference>
<feature type="transmembrane region" description="Helical" evidence="3">
    <location>
        <begin position="122"/>
        <end position="141"/>
    </location>
</feature>
<dbReference type="PANTHER" id="PTHR36469">
    <property type="entry name" value="DISTAL MEMBRANE-ARM ASSEMBLY COMPLEX PROTEIN 1"/>
    <property type="match status" value="1"/>
</dbReference>
<accession>A0A6P4Y9R3</accession>
<gene>
    <name evidence="7" type="primary">LOC109471045</name>
</gene>
<reference evidence="7" key="1">
    <citation type="submission" date="2025-08" db="UniProtKB">
        <authorList>
            <consortium name="RefSeq"/>
        </authorList>
    </citation>
    <scope>IDENTIFICATION</scope>
    <source>
        <tissue evidence="7">Gonad</tissue>
    </source>
</reference>
<keyword evidence="1" id="KW-0175">Coiled coil</keyword>
<evidence type="ECO:0000313" key="6">
    <source>
        <dbReference type="Proteomes" id="UP000515135"/>
    </source>
</evidence>
<dbReference type="GeneID" id="109471045"/>
<evidence type="ECO:0000313" key="7">
    <source>
        <dbReference type="RefSeq" id="XP_019625785.1"/>
    </source>
</evidence>
<dbReference type="Proteomes" id="UP000515135">
    <property type="component" value="Unplaced"/>
</dbReference>